<accession>A0ACB8TP04</accession>
<organism evidence="1 2">
    <name type="scientific">Irpex rosettiformis</name>
    <dbReference type="NCBI Taxonomy" id="378272"/>
    <lineage>
        <taxon>Eukaryota</taxon>
        <taxon>Fungi</taxon>
        <taxon>Dikarya</taxon>
        <taxon>Basidiomycota</taxon>
        <taxon>Agaricomycotina</taxon>
        <taxon>Agaricomycetes</taxon>
        <taxon>Polyporales</taxon>
        <taxon>Irpicaceae</taxon>
        <taxon>Irpex</taxon>
    </lineage>
</organism>
<protein>
    <submittedName>
        <fullName evidence="1">Mannosidase</fullName>
    </submittedName>
</protein>
<reference evidence="1" key="1">
    <citation type="journal article" date="2021" name="Environ. Microbiol.">
        <title>Gene family expansions and transcriptome signatures uncover fungal adaptations to wood decay.</title>
        <authorList>
            <person name="Hage H."/>
            <person name="Miyauchi S."/>
            <person name="Viragh M."/>
            <person name="Drula E."/>
            <person name="Min B."/>
            <person name="Chaduli D."/>
            <person name="Navarro D."/>
            <person name="Favel A."/>
            <person name="Norest M."/>
            <person name="Lesage-Meessen L."/>
            <person name="Balint B."/>
            <person name="Merenyi Z."/>
            <person name="de Eugenio L."/>
            <person name="Morin E."/>
            <person name="Martinez A.T."/>
            <person name="Baldrian P."/>
            <person name="Stursova M."/>
            <person name="Martinez M.J."/>
            <person name="Novotny C."/>
            <person name="Magnuson J.K."/>
            <person name="Spatafora J.W."/>
            <person name="Maurice S."/>
            <person name="Pangilinan J."/>
            <person name="Andreopoulos W."/>
            <person name="LaButti K."/>
            <person name="Hundley H."/>
            <person name="Na H."/>
            <person name="Kuo A."/>
            <person name="Barry K."/>
            <person name="Lipzen A."/>
            <person name="Henrissat B."/>
            <person name="Riley R."/>
            <person name="Ahrendt S."/>
            <person name="Nagy L.G."/>
            <person name="Grigoriev I.V."/>
            <person name="Martin F."/>
            <person name="Rosso M.N."/>
        </authorList>
    </citation>
    <scope>NUCLEOTIDE SEQUENCE</scope>
    <source>
        <strain evidence="1">CBS 384.51</strain>
    </source>
</reference>
<keyword evidence="2" id="KW-1185">Reference proteome</keyword>
<dbReference type="EMBL" id="MU274954">
    <property type="protein sequence ID" value="KAI0083755.1"/>
    <property type="molecule type" value="Genomic_DNA"/>
</dbReference>
<evidence type="ECO:0000313" key="1">
    <source>
        <dbReference type="EMBL" id="KAI0083755.1"/>
    </source>
</evidence>
<proteinExistence type="predicted"/>
<sequence>MASFTSKFQSFSTPNTLRRLQISRRHVIYGVVSFAFVLALYNFLPAFSHAYHNEPFTGKVPLRPGKSQPPPTVPEDMIDWSGRANEVKKAFRHAYYGYEVYAAPMDNLRPVSNDGIQEIDGWGVTLYDSLSTMLLMELHDEFARALPVIEQQDFSKTLIFPPKTQEPGDHIAFDAHKAQFIPFFETVIRYLGGLLSAYALSHEFILLKRADDLATKLSGVFDTPHGMPAYSVNPLTGQPSNRTHTILAEMATFQLEYLYLARMTGKKEHHDRVTKVMDIIKHKTLVDTYGMLPTEWNVTTGQPEITGHLSVGANADSGHEYLLKSYLLSGKVDKINLELYVQTVNTVLSSLLYVSPRRGLLYVTDAAPINNATHQFEHLSCFFPGLLALGVHTLPDAAFDNESSPKAVSGNDADELKYYDWKELHLLAAQGLAESCYQMYEDEPTGLGPDVVLFDGGELWIRELKKWRQGGMEGTPPGIHAKKMTEVRHGVDDYGLLSQRYLLRPETVESMFLMWKVTGDVVWRERGWRIFQALEKEAKTSTGYSSLYDVTNPGYPLMNDMPSYFLAETLKYLYLLFNDKDLVPLDRWVFNTEAHPLPIFNWSSWEHKKFGIA</sequence>
<evidence type="ECO:0000313" key="2">
    <source>
        <dbReference type="Proteomes" id="UP001055072"/>
    </source>
</evidence>
<comment type="caution">
    <text evidence="1">The sequence shown here is derived from an EMBL/GenBank/DDBJ whole genome shotgun (WGS) entry which is preliminary data.</text>
</comment>
<gene>
    <name evidence="1" type="ORF">BDY19DRAFT_975846</name>
</gene>
<name>A0ACB8TP04_9APHY</name>
<dbReference type="Proteomes" id="UP001055072">
    <property type="component" value="Unassembled WGS sequence"/>
</dbReference>